<dbReference type="RefSeq" id="WP_184592650.1">
    <property type="nucleotide sequence ID" value="NZ_JACHLI010000018.1"/>
</dbReference>
<dbReference type="SUPFAM" id="SSF55729">
    <property type="entry name" value="Acyl-CoA N-acyltransferases (Nat)"/>
    <property type="match status" value="1"/>
</dbReference>
<evidence type="ECO:0000313" key="2">
    <source>
        <dbReference type="Proteomes" id="UP000566995"/>
    </source>
</evidence>
<accession>A0A7W7P387</accession>
<dbReference type="Proteomes" id="UP000566995">
    <property type="component" value="Unassembled WGS sequence"/>
</dbReference>
<protein>
    <submittedName>
        <fullName evidence="1">GNAT superfamily N-acetyltransferase</fullName>
    </submittedName>
</protein>
<dbReference type="AlphaFoldDB" id="A0A7W7P387"/>
<dbReference type="InterPro" id="IPR016181">
    <property type="entry name" value="Acyl_CoA_acyltransferase"/>
</dbReference>
<sequence length="201" mass="22682">MELHTGPMTLRHEAITPISGSPCSAITDIEGELVIDEGGQEVIAGRFKMLYVDFLESGFEMPEIINEAHELQQFGLIFDEGREMYSDQVAALLGPLIQERPNLIILESLELIEKYRGLGIGKKIVDRALKLYGNQAEVAVLNAFPMQMNHPIRSDEWMRSMNYRDLDGDMPKATANLIGLFEGMGFQQLPDRAVMVKNLWR</sequence>
<gene>
    <name evidence="1" type="ORF">HNP46_004191</name>
</gene>
<dbReference type="EMBL" id="JACHLI010000018">
    <property type="protein sequence ID" value="MBB4865310.1"/>
    <property type="molecule type" value="Genomic_DNA"/>
</dbReference>
<organism evidence="1 2">
    <name type="scientific">Pseudomonas nitroreducens</name>
    <dbReference type="NCBI Taxonomy" id="46680"/>
    <lineage>
        <taxon>Bacteria</taxon>
        <taxon>Pseudomonadati</taxon>
        <taxon>Pseudomonadota</taxon>
        <taxon>Gammaproteobacteria</taxon>
        <taxon>Pseudomonadales</taxon>
        <taxon>Pseudomonadaceae</taxon>
        <taxon>Pseudomonas</taxon>
    </lineage>
</organism>
<comment type="caution">
    <text evidence="1">The sequence shown here is derived from an EMBL/GenBank/DDBJ whole genome shotgun (WGS) entry which is preliminary data.</text>
</comment>
<proteinExistence type="predicted"/>
<keyword evidence="1" id="KW-0808">Transferase</keyword>
<reference evidence="1 2" key="1">
    <citation type="submission" date="2020-08" db="EMBL/GenBank/DDBJ databases">
        <title>Functional genomics of gut bacteria from endangered species of beetles.</title>
        <authorList>
            <person name="Carlos-Shanley C."/>
        </authorList>
    </citation>
    <scope>NUCLEOTIDE SEQUENCE [LARGE SCALE GENOMIC DNA]</scope>
    <source>
        <strain evidence="1 2">S00179</strain>
    </source>
</reference>
<evidence type="ECO:0000313" key="1">
    <source>
        <dbReference type="EMBL" id="MBB4865310.1"/>
    </source>
</evidence>
<dbReference type="GO" id="GO:0016740">
    <property type="term" value="F:transferase activity"/>
    <property type="evidence" value="ECO:0007669"/>
    <property type="project" value="UniProtKB-KW"/>
</dbReference>
<name>A0A7W7P387_PSENT</name>